<feature type="non-terminal residue" evidence="2">
    <location>
        <position position="222"/>
    </location>
</feature>
<accession>A0A382VSS3</accession>
<dbReference type="Pfam" id="PF00144">
    <property type="entry name" value="Beta-lactamase"/>
    <property type="match status" value="1"/>
</dbReference>
<dbReference type="Gene3D" id="3.40.710.10">
    <property type="entry name" value="DD-peptidase/beta-lactamase superfamily"/>
    <property type="match status" value="1"/>
</dbReference>
<dbReference type="InterPro" id="IPR052907">
    <property type="entry name" value="Beta-lactamase/esterase"/>
</dbReference>
<feature type="domain" description="Beta-lactamase-related" evidence="1">
    <location>
        <begin position="50"/>
        <end position="195"/>
    </location>
</feature>
<evidence type="ECO:0000259" key="1">
    <source>
        <dbReference type="Pfam" id="PF00144"/>
    </source>
</evidence>
<sequence>MDYKNINIQRIEKEFNKQITEGYHRTASLSISAQNKIIYEINSTPRTIKKPLFPIMSISKPLAAAVLWRYYAKGFFEWDDPIIKFWPEYGNNGKDRTSIKNILTHTAGVPNHESLPLRDYADWGRIIEWIEGLVPEYPPGQMIQYHALTFGWIVAELVSRISGLSFEHSFIREVSEPLNLNDTNFIIPLSQQKRLLPLNVSDDFEDPLLPKNMSAIHKNLVI</sequence>
<dbReference type="PANTHER" id="PTHR43319:SF3">
    <property type="entry name" value="BETA-LACTAMASE-RELATED DOMAIN-CONTAINING PROTEIN"/>
    <property type="match status" value="1"/>
</dbReference>
<protein>
    <recommendedName>
        <fullName evidence="1">Beta-lactamase-related domain-containing protein</fullName>
    </recommendedName>
</protein>
<name>A0A382VSS3_9ZZZZ</name>
<dbReference type="AlphaFoldDB" id="A0A382VSS3"/>
<organism evidence="2">
    <name type="scientific">marine metagenome</name>
    <dbReference type="NCBI Taxonomy" id="408172"/>
    <lineage>
        <taxon>unclassified sequences</taxon>
        <taxon>metagenomes</taxon>
        <taxon>ecological metagenomes</taxon>
    </lineage>
</organism>
<dbReference type="InterPro" id="IPR001466">
    <property type="entry name" value="Beta-lactam-related"/>
</dbReference>
<dbReference type="InterPro" id="IPR012338">
    <property type="entry name" value="Beta-lactam/transpept-like"/>
</dbReference>
<dbReference type="PANTHER" id="PTHR43319">
    <property type="entry name" value="BETA-LACTAMASE-RELATED"/>
    <property type="match status" value="1"/>
</dbReference>
<proteinExistence type="predicted"/>
<dbReference type="SUPFAM" id="SSF56601">
    <property type="entry name" value="beta-lactamase/transpeptidase-like"/>
    <property type="match status" value="1"/>
</dbReference>
<reference evidence="2" key="1">
    <citation type="submission" date="2018-05" db="EMBL/GenBank/DDBJ databases">
        <authorList>
            <person name="Lanie J.A."/>
            <person name="Ng W.-L."/>
            <person name="Kazmierczak K.M."/>
            <person name="Andrzejewski T.M."/>
            <person name="Davidsen T.M."/>
            <person name="Wayne K.J."/>
            <person name="Tettelin H."/>
            <person name="Glass J.I."/>
            <person name="Rusch D."/>
            <person name="Podicherti R."/>
            <person name="Tsui H.-C.T."/>
            <person name="Winkler M.E."/>
        </authorList>
    </citation>
    <scope>NUCLEOTIDE SEQUENCE</scope>
</reference>
<gene>
    <name evidence="2" type="ORF">METZ01_LOCUS402264</name>
</gene>
<dbReference type="EMBL" id="UINC01154237">
    <property type="protein sequence ID" value="SVD49410.1"/>
    <property type="molecule type" value="Genomic_DNA"/>
</dbReference>
<evidence type="ECO:0000313" key="2">
    <source>
        <dbReference type="EMBL" id="SVD49410.1"/>
    </source>
</evidence>